<evidence type="ECO:0000313" key="4">
    <source>
        <dbReference type="Proteomes" id="UP000248916"/>
    </source>
</evidence>
<proteinExistence type="predicted"/>
<dbReference type="SUPFAM" id="SSF55347">
    <property type="entry name" value="Glyceraldehyde-3-phosphate dehydrogenase-like, C-terminal domain"/>
    <property type="match status" value="1"/>
</dbReference>
<name>A0A2W7N056_9RHOB</name>
<dbReference type="Proteomes" id="UP000248916">
    <property type="component" value="Unassembled WGS sequence"/>
</dbReference>
<dbReference type="GO" id="GO:0000166">
    <property type="term" value="F:nucleotide binding"/>
    <property type="evidence" value="ECO:0007669"/>
    <property type="project" value="InterPro"/>
</dbReference>
<dbReference type="Gene3D" id="3.40.50.720">
    <property type="entry name" value="NAD(P)-binding Rossmann-like Domain"/>
    <property type="match status" value="1"/>
</dbReference>
<dbReference type="Pfam" id="PF22725">
    <property type="entry name" value="GFO_IDH_MocA_C3"/>
    <property type="match status" value="1"/>
</dbReference>
<dbReference type="InterPro" id="IPR000683">
    <property type="entry name" value="Gfo/Idh/MocA-like_OxRdtase_N"/>
</dbReference>
<organism evidence="3 4">
    <name type="scientific">Palleronia aestuarii</name>
    <dbReference type="NCBI Taxonomy" id="568105"/>
    <lineage>
        <taxon>Bacteria</taxon>
        <taxon>Pseudomonadati</taxon>
        <taxon>Pseudomonadota</taxon>
        <taxon>Alphaproteobacteria</taxon>
        <taxon>Rhodobacterales</taxon>
        <taxon>Roseobacteraceae</taxon>
        <taxon>Palleronia</taxon>
    </lineage>
</organism>
<dbReference type="InterPro" id="IPR055170">
    <property type="entry name" value="GFO_IDH_MocA-like_dom"/>
</dbReference>
<evidence type="ECO:0000259" key="1">
    <source>
        <dbReference type="Pfam" id="PF01408"/>
    </source>
</evidence>
<dbReference type="InterPro" id="IPR036291">
    <property type="entry name" value="NAD(P)-bd_dom_sf"/>
</dbReference>
<dbReference type="AlphaFoldDB" id="A0A2W7N056"/>
<dbReference type="PANTHER" id="PTHR43708:SF8">
    <property type="entry name" value="OXIDOREDUCTASE"/>
    <property type="match status" value="1"/>
</dbReference>
<feature type="domain" description="Gfo/Idh/MocA-like oxidoreductase N-terminal" evidence="1">
    <location>
        <begin position="7"/>
        <end position="119"/>
    </location>
</feature>
<dbReference type="EMBL" id="QKZL01000018">
    <property type="protein sequence ID" value="PZX13450.1"/>
    <property type="molecule type" value="Genomic_DNA"/>
</dbReference>
<gene>
    <name evidence="3" type="ORF">LX81_03234</name>
</gene>
<dbReference type="SUPFAM" id="SSF51735">
    <property type="entry name" value="NAD(P)-binding Rossmann-fold domains"/>
    <property type="match status" value="1"/>
</dbReference>
<accession>A0A2W7N056</accession>
<reference evidence="3 4" key="1">
    <citation type="submission" date="2018-06" db="EMBL/GenBank/DDBJ databases">
        <title>Genomic Encyclopedia of Archaeal and Bacterial Type Strains, Phase II (KMG-II): from individual species to whole genera.</title>
        <authorList>
            <person name="Goeker M."/>
        </authorList>
    </citation>
    <scope>NUCLEOTIDE SEQUENCE [LARGE SCALE GENOMIC DNA]</scope>
    <source>
        <strain evidence="3 4">DSM 22009</strain>
    </source>
</reference>
<feature type="domain" description="GFO/IDH/MocA-like oxidoreductase" evidence="2">
    <location>
        <begin position="132"/>
        <end position="265"/>
    </location>
</feature>
<sequence>MTERTPIAILGCGYVANMYRLTLAGHPELELAGVCDRERSRAETMARLTGARAYPDLDALLADARVKIVLNLTNPSEHHATTKALLEAGRHVYTEKPLAMRLDHARDLAALAREKGLHLVSAPCTLLNPVAQTLWKAVRAEEVGRIRLVHAAMEDGMVPRAPVHRWVNEAGMAWPAIDEYRTGCTVEHAGYVLTWLCAMFGPVIRLTAHAEELMPDKIDGLALEPVPDLSVATLRFENGVVARMTNGIYAAHDHALTLFGDAGTLTVEDPRSDTSDIRRRRYRTLRRRRFLEPWGRKLTRLGGRETIAAYRGSQTRDFCRAIADMGAAIREGRAPATGADFAAHITEVTLACHFGTHPSGRDAGFDGGLESMPYTPVTRFAPIEPRPWAA</sequence>
<evidence type="ECO:0000313" key="3">
    <source>
        <dbReference type="EMBL" id="PZX13450.1"/>
    </source>
</evidence>
<protein>
    <submittedName>
        <fullName evidence="3">Putative dehydrogenase</fullName>
    </submittedName>
</protein>
<dbReference type="Pfam" id="PF01408">
    <property type="entry name" value="GFO_IDH_MocA"/>
    <property type="match status" value="1"/>
</dbReference>
<comment type="caution">
    <text evidence="3">The sequence shown here is derived from an EMBL/GenBank/DDBJ whole genome shotgun (WGS) entry which is preliminary data.</text>
</comment>
<dbReference type="OrthoDB" id="9776544at2"/>
<dbReference type="Gene3D" id="3.30.360.10">
    <property type="entry name" value="Dihydrodipicolinate Reductase, domain 2"/>
    <property type="match status" value="1"/>
</dbReference>
<evidence type="ECO:0000259" key="2">
    <source>
        <dbReference type="Pfam" id="PF22725"/>
    </source>
</evidence>
<dbReference type="InterPro" id="IPR051317">
    <property type="entry name" value="Gfo/Idh/MocA_oxidoreduct"/>
</dbReference>
<keyword evidence="4" id="KW-1185">Reference proteome</keyword>
<dbReference type="PANTHER" id="PTHR43708">
    <property type="entry name" value="CONSERVED EXPRESSED OXIDOREDUCTASE (EUROFUNG)"/>
    <property type="match status" value="1"/>
</dbReference>
<dbReference type="RefSeq" id="WP_111538311.1">
    <property type="nucleotide sequence ID" value="NZ_QKZL01000018.1"/>
</dbReference>